<dbReference type="Proteomes" id="UP000199599">
    <property type="component" value="Unassembled WGS sequence"/>
</dbReference>
<feature type="domain" description="ABC transporter" evidence="3">
    <location>
        <begin position="5"/>
        <end position="215"/>
    </location>
</feature>
<dbReference type="Gene3D" id="3.40.50.300">
    <property type="entry name" value="P-loop containing nucleotide triphosphate hydrolases"/>
    <property type="match status" value="1"/>
</dbReference>
<dbReference type="RefSeq" id="WP_090093275.1">
    <property type="nucleotide sequence ID" value="NZ_CBCRVU010000002.1"/>
</dbReference>
<dbReference type="PANTHER" id="PTHR42798">
    <property type="entry name" value="LIPOPROTEIN-RELEASING SYSTEM ATP-BINDING PROTEIN LOLD"/>
    <property type="match status" value="1"/>
</dbReference>
<dbReference type="InterPro" id="IPR017871">
    <property type="entry name" value="ABC_transporter-like_CS"/>
</dbReference>
<dbReference type="InterPro" id="IPR003439">
    <property type="entry name" value="ABC_transporter-like_ATP-bd"/>
</dbReference>
<evidence type="ECO:0000313" key="4">
    <source>
        <dbReference type="EMBL" id="SFD48328.1"/>
    </source>
</evidence>
<dbReference type="EMBL" id="FOMN01000005">
    <property type="protein sequence ID" value="SFD48328.1"/>
    <property type="molecule type" value="Genomic_DNA"/>
</dbReference>
<dbReference type="PANTHER" id="PTHR42798:SF4">
    <property type="entry name" value="ABC TRANSPORTER DOMAIN-CONTAINING PROTEIN"/>
    <property type="match status" value="1"/>
</dbReference>
<dbReference type="AlphaFoldDB" id="A0A1I1SUB2"/>
<dbReference type="InterPro" id="IPR027417">
    <property type="entry name" value="P-loop_NTPase"/>
</dbReference>
<dbReference type="GO" id="GO:0005524">
    <property type="term" value="F:ATP binding"/>
    <property type="evidence" value="ECO:0007669"/>
    <property type="project" value="UniProtKB-KW"/>
</dbReference>
<gene>
    <name evidence="4" type="ORF">SAMN04487792_1044</name>
</gene>
<dbReference type="STRING" id="1505723.SAMN04487792_1044"/>
<evidence type="ECO:0000256" key="2">
    <source>
        <dbReference type="ARBA" id="ARBA00022840"/>
    </source>
</evidence>
<sequence length="217" mass="24279">MNNIVELIKVNKNFRAKKVLHNVNLKITSNKITTIYGPSGSGKSTLLNIIGLLDNLNSGQLVLFNKQAPKINSAKARKLLQTKISYLFQNYALLNDQSIKKNLQLAKLDTKELKVSFEERKSLLLDKLNIEANEKTKVGLLSGGEQQRISFARCLLKPCELILCDEPTGSLDPKNREVIFNALKFAQSEGKTIVIVSHDPYIINNSDIAIDLRSIMD</sequence>
<dbReference type="PROSITE" id="PS50893">
    <property type="entry name" value="ABC_TRANSPORTER_2"/>
    <property type="match status" value="1"/>
</dbReference>
<organism evidence="4 5">
    <name type="scientific">Lactobacillus bombicola</name>
    <dbReference type="NCBI Taxonomy" id="1505723"/>
    <lineage>
        <taxon>Bacteria</taxon>
        <taxon>Bacillati</taxon>
        <taxon>Bacillota</taxon>
        <taxon>Bacilli</taxon>
        <taxon>Lactobacillales</taxon>
        <taxon>Lactobacillaceae</taxon>
        <taxon>Lactobacillus</taxon>
    </lineage>
</organism>
<dbReference type="InterPro" id="IPR003593">
    <property type="entry name" value="AAA+_ATPase"/>
</dbReference>
<proteinExistence type="predicted"/>
<name>A0A1I1SUB2_9LACO</name>
<dbReference type="SUPFAM" id="SSF52540">
    <property type="entry name" value="P-loop containing nucleoside triphosphate hydrolases"/>
    <property type="match status" value="1"/>
</dbReference>
<evidence type="ECO:0000256" key="1">
    <source>
        <dbReference type="ARBA" id="ARBA00022741"/>
    </source>
</evidence>
<dbReference type="Pfam" id="PF00005">
    <property type="entry name" value="ABC_tran"/>
    <property type="match status" value="1"/>
</dbReference>
<accession>A0A1I1SUB2</accession>
<reference evidence="5" key="1">
    <citation type="submission" date="2016-10" db="EMBL/GenBank/DDBJ databases">
        <authorList>
            <person name="Varghese N."/>
            <person name="Submissions S."/>
        </authorList>
    </citation>
    <scope>NUCLEOTIDE SEQUENCE [LARGE SCALE GENOMIC DNA]</scope>
    <source>
        <strain evidence="5">R-53102</strain>
    </source>
</reference>
<dbReference type="PROSITE" id="PS00211">
    <property type="entry name" value="ABC_TRANSPORTER_1"/>
    <property type="match status" value="1"/>
</dbReference>
<evidence type="ECO:0000313" key="5">
    <source>
        <dbReference type="Proteomes" id="UP000199599"/>
    </source>
</evidence>
<keyword evidence="1" id="KW-0547">Nucleotide-binding</keyword>
<evidence type="ECO:0000259" key="3">
    <source>
        <dbReference type="PROSITE" id="PS50893"/>
    </source>
</evidence>
<protein>
    <submittedName>
        <fullName evidence="4">Putative ABC transport system ATP-binding protein</fullName>
    </submittedName>
</protein>
<keyword evidence="2 4" id="KW-0067">ATP-binding</keyword>
<dbReference type="GO" id="GO:0016887">
    <property type="term" value="F:ATP hydrolysis activity"/>
    <property type="evidence" value="ECO:0007669"/>
    <property type="project" value="InterPro"/>
</dbReference>
<dbReference type="SMART" id="SM00382">
    <property type="entry name" value="AAA"/>
    <property type="match status" value="1"/>
</dbReference>